<feature type="domain" description="C2H2-type" evidence="6">
    <location>
        <begin position="106"/>
        <end position="133"/>
    </location>
</feature>
<evidence type="ECO:0000256" key="1">
    <source>
        <dbReference type="ARBA" id="ARBA00022723"/>
    </source>
</evidence>
<evidence type="ECO:0000313" key="8">
    <source>
        <dbReference type="Proteomes" id="UP000799421"/>
    </source>
</evidence>
<keyword evidence="1" id="KW-0479">Metal-binding</keyword>
<dbReference type="Proteomes" id="UP000799421">
    <property type="component" value="Unassembled WGS sequence"/>
</dbReference>
<keyword evidence="8" id="KW-1185">Reference proteome</keyword>
<dbReference type="Pfam" id="PF00096">
    <property type="entry name" value="zf-C2H2"/>
    <property type="match status" value="3"/>
</dbReference>
<dbReference type="PANTHER" id="PTHR23235:SF120">
    <property type="entry name" value="KRUPPEL-LIKE FACTOR 15"/>
    <property type="match status" value="1"/>
</dbReference>
<dbReference type="SUPFAM" id="SSF57667">
    <property type="entry name" value="beta-beta-alpha zinc fingers"/>
    <property type="match status" value="2"/>
</dbReference>
<dbReference type="PROSITE" id="PS50157">
    <property type="entry name" value="ZINC_FINGER_C2H2_2"/>
    <property type="match status" value="5"/>
</dbReference>
<evidence type="ECO:0000256" key="3">
    <source>
        <dbReference type="ARBA" id="ARBA00022771"/>
    </source>
</evidence>
<name>A0A6A7BRX7_9PEZI</name>
<keyword evidence="3 5" id="KW-0863">Zinc-finger</keyword>
<dbReference type="FunFam" id="3.30.160.60:FF:000446">
    <property type="entry name" value="Zinc finger protein"/>
    <property type="match status" value="1"/>
</dbReference>
<dbReference type="InterPro" id="IPR036236">
    <property type="entry name" value="Znf_C2H2_sf"/>
</dbReference>
<dbReference type="EMBL" id="MU006021">
    <property type="protein sequence ID" value="KAF2857980.1"/>
    <property type="molecule type" value="Genomic_DNA"/>
</dbReference>
<dbReference type="Gene3D" id="3.30.160.60">
    <property type="entry name" value="Classic Zinc Finger"/>
    <property type="match status" value="4"/>
</dbReference>
<dbReference type="GO" id="GO:0008270">
    <property type="term" value="F:zinc ion binding"/>
    <property type="evidence" value="ECO:0007669"/>
    <property type="project" value="UniProtKB-KW"/>
</dbReference>
<dbReference type="InterPro" id="IPR013087">
    <property type="entry name" value="Znf_C2H2_type"/>
</dbReference>
<dbReference type="AlphaFoldDB" id="A0A6A7BRX7"/>
<feature type="domain" description="C2H2-type" evidence="6">
    <location>
        <begin position="134"/>
        <end position="156"/>
    </location>
</feature>
<dbReference type="GO" id="GO:0000981">
    <property type="term" value="F:DNA-binding transcription factor activity, RNA polymerase II-specific"/>
    <property type="evidence" value="ECO:0007669"/>
    <property type="project" value="TreeGrafter"/>
</dbReference>
<evidence type="ECO:0000256" key="2">
    <source>
        <dbReference type="ARBA" id="ARBA00022737"/>
    </source>
</evidence>
<evidence type="ECO:0000256" key="4">
    <source>
        <dbReference type="ARBA" id="ARBA00022833"/>
    </source>
</evidence>
<dbReference type="FunFam" id="3.30.160.60:FF:000005">
    <property type="entry name" value="Zinc finger protein 14 homolog"/>
    <property type="match status" value="1"/>
</dbReference>
<protein>
    <recommendedName>
        <fullName evidence="6">C2H2-type domain-containing protein</fullName>
    </recommendedName>
</protein>
<feature type="domain" description="C2H2-type" evidence="6">
    <location>
        <begin position="9"/>
        <end position="43"/>
    </location>
</feature>
<dbReference type="PROSITE" id="PS00028">
    <property type="entry name" value="ZINC_FINGER_C2H2_1"/>
    <property type="match status" value="3"/>
</dbReference>
<feature type="domain" description="C2H2-type" evidence="6">
    <location>
        <begin position="44"/>
        <end position="75"/>
    </location>
</feature>
<organism evidence="7 8">
    <name type="scientific">Piedraia hortae CBS 480.64</name>
    <dbReference type="NCBI Taxonomy" id="1314780"/>
    <lineage>
        <taxon>Eukaryota</taxon>
        <taxon>Fungi</taxon>
        <taxon>Dikarya</taxon>
        <taxon>Ascomycota</taxon>
        <taxon>Pezizomycotina</taxon>
        <taxon>Dothideomycetes</taxon>
        <taxon>Dothideomycetidae</taxon>
        <taxon>Capnodiales</taxon>
        <taxon>Piedraiaceae</taxon>
        <taxon>Piedraia</taxon>
    </lineage>
</organism>
<proteinExistence type="predicted"/>
<dbReference type="GO" id="GO:0000978">
    <property type="term" value="F:RNA polymerase II cis-regulatory region sequence-specific DNA binding"/>
    <property type="evidence" value="ECO:0007669"/>
    <property type="project" value="TreeGrafter"/>
</dbReference>
<reference evidence="7" key="1">
    <citation type="journal article" date="2020" name="Stud. Mycol.">
        <title>101 Dothideomycetes genomes: a test case for predicting lifestyles and emergence of pathogens.</title>
        <authorList>
            <person name="Haridas S."/>
            <person name="Albert R."/>
            <person name="Binder M."/>
            <person name="Bloem J."/>
            <person name="Labutti K."/>
            <person name="Salamov A."/>
            <person name="Andreopoulos B."/>
            <person name="Baker S."/>
            <person name="Barry K."/>
            <person name="Bills G."/>
            <person name="Bluhm B."/>
            <person name="Cannon C."/>
            <person name="Castanera R."/>
            <person name="Culley D."/>
            <person name="Daum C."/>
            <person name="Ezra D."/>
            <person name="Gonzalez J."/>
            <person name="Henrissat B."/>
            <person name="Kuo A."/>
            <person name="Liang C."/>
            <person name="Lipzen A."/>
            <person name="Lutzoni F."/>
            <person name="Magnuson J."/>
            <person name="Mondo S."/>
            <person name="Nolan M."/>
            <person name="Ohm R."/>
            <person name="Pangilinan J."/>
            <person name="Park H.-J."/>
            <person name="Ramirez L."/>
            <person name="Alfaro M."/>
            <person name="Sun H."/>
            <person name="Tritt A."/>
            <person name="Yoshinaga Y."/>
            <person name="Zwiers L.-H."/>
            <person name="Turgeon B."/>
            <person name="Goodwin S."/>
            <person name="Spatafora J."/>
            <person name="Crous P."/>
            <person name="Grigoriev I."/>
        </authorList>
    </citation>
    <scope>NUCLEOTIDE SEQUENCE</scope>
    <source>
        <strain evidence="7">CBS 480.64</strain>
    </source>
</reference>
<dbReference type="OrthoDB" id="3437960at2759"/>
<evidence type="ECO:0000259" key="6">
    <source>
        <dbReference type="PROSITE" id="PS50157"/>
    </source>
</evidence>
<keyword evidence="2" id="KW-0677">Repeat</keyword>
<evidence type="ECO:0000256" key="5">
    <source>
        <dbReference type="PROSITE-ProRule" id="PRU00042"/>
    </source>
</evidence>
<keyword evidence="4" id="KW-0862">Zinc</keyword>
<dbReference type="SMART" id="SM00355">
    <property type="entry name" value="ZnF_C2H2"/>
    <property type="match status" value="4"/>
</dbReference>
<dbReference type="PANTHER" id="PTHR23235">
    <property type="entry name" value="KRUEPPEL-LIKE TRANSCRIPTION FACTOR"/>
    <property type="match status" value="1"/>
</dbReference>
<evidence type="ECO:0000313" key="7">
    <source>
        <dbReference type="EMBL" id="KAF2857980.1"/>
    </source>
</evidence>
<feature type="domain" description="C2H2-type" evidence="6">
    <location>
        <begin position="76"/>
        <end position="105"/>
    </location>
</feature>
<gene>
    <name evidence="7" type="ORF">K470DRAFT_260261</name>
</gene>
<accession>A0A6A7BRX7</accession>
<sequence length="324" mass="36101">MTVTARGRYGCQWTVAGQTCGCNFVSAESLDQHVVAEHVARQPHQCCWLGCEKAISFGSRPKLTRHIHSHTGHKPYICSAPGCDRGFVTKEQLKNHETTHTRAKSHVCSICARGFAVRTALTSHMNVHRGMKPYVCDECGKAFADSSNLSKHKASHRRGLRASRARRISATTLSARSSEYHKPTPSIEPESSYCELPCFDSHCPDSVRLPCRSASPCVSAPCCDSACLQLTEPCVDQVCPAMEPPCLLSDCPEANIWKCHAQNCYWGSEVWDSPCYNSTSGHDWGHMREELHQDKSDQLNRFNEFIKETINEAMTAMPLEDHDC</sequence>